<accession>A0A137P655</accession>
<keyword evidence="3" id="KW-1185">Reference proteome</keyword>
<dbReference type="OrthoDB" id="10041966at2759"/>
<dbReference type="SUPFAM" id="SSF52540">
    <property type="entry name" value="P-loop containing nucleoside triphosphate hydrolases"/>
    <property type="match status" value="1"/>
</dbReference>
<dbReference type="EMBL" id="KQ964500">
    <property type="protein sequence ID" value="KXN70490.1"/>
    <property type="molecule type" value="Genomic_DNA"/>
</dbReference>
<dbReference type="STRING" id="796925.A0A137P655"/>
<dbReference type="AlphaFoldDB" id="A0A137P655"/>
<proteinExistence type="predicted"/>
<feature type="domain" description="Phosphoribulokinase/uridine kinase" evidence="1">
    <location>
        <begin position="14"/>
        <end position="139"/>
    </location>
</feature>
<evidence type="ECO:0000313" key="3">
    <source>
        <dbReference type="Proteomes" id="UP000070444"/>
    </source>
</evidence>
<sequence length="170" mass="19840">EIKQMKQSNSNLTVVGVSGCSCSGKTTLSENLKSKLADMGYKVHLIGQDQYYLPDSQIPKDSVTGFDNWDTPEAINMEKFYNAISHFIDNFEQSEPVKTVLIVEGFLYFHDEKFLKLIDNLIFIFSDFNVLLERRNSREGYETIEGFWKDPEHYFELIVYPSYLKFYKNI</sequence>
<organism evidence="2 3">
    <name type="scientific">Conidiobolus coronatus (strain ATCC 28846 / CBS 209.66 / NRRL 28638)</name>
    <name type="common">Delacroixia coronata</name>
    <dbReference type="NCBI Taxonomy" id="796925"/>
    <lineage>
        <taxon>Eukaryota</taxon>
        <taxon>Fungi</taxon>
        <taxon>Fungi incertae sedis</taxon>
        <taxon>Zoopagomycota</taxon>
        <taxon>Entomophthoromycotina</taxon>
        <taxon>Entomophthoromycetes</taxon>
        <taxon>Entomophthorales</taxon>
        <taxon>Ancylistaceae</taxon>
        <taxon>Conidiobolus</taxon>
    </lineage>
</organism>
<keyword evidence="2" id="KW-0378">Hydrolase</keyword>
<name>A0A137P655_CONC2</name>
<feature type="non-terminal residue" evidence="2">
    <location>
        <position position="1"/>
    </location>
</feature>
<dbReference type="Proteomes" id="UP000070444">
    <property type="component" value="Unassembled WGS sequence"/>
</dbReference>
<evidence type="ECO:0000313" key="2">
    <source>
        <dbReference type="EMBL" id="KXN70490.1"/>
    </source>
</evidence>
<dbReference type="Pfam" id="PF00485">
    <property type="entry name" value="PRK"/>
    <property type="match status" value="1"/>
</dbReference>
<dbReference type="InterPro" id="IPR027417">
    <property type="entry name" value="P-loop_NTPase"/>
</dbReference>
<protein>
    <submittedName>
        <fullName evidence="2">p-loop containing nucleoside triphosphate hydrolase protein</fullName>
    </submittedName>
</protein>
<dbReference type="InterPro" id="IPR006083">
    <property type="entry name" value="PRK/URK"/>
</dbReference>
<reference evidence="2 3" key="1">
    <citation type="journal article" date="2015" name="Genome Biol. Evol.">
        <title>Phylogenomic analyses indicate that early fungi evolved digesting cell walls of algal ancestors of land plants.</title>
        <authorList>
            <person name="Chang Y."/>
            <person name="Wang S."/>
            <person name="Sekimoto S."/>
            <person name="Aerts A.L."/>
            <person name="Choi C."/>
            <person name="Clum A."/>
            <person name="LaButti K.M."/>
            <person name="Lindquist E.A."/>
            <person name="Yee Ngan C."/>
            <person name="Ohm R.A."/>
            <person name="Salamov A.A."/>
            <person name="Grigoriev I.V."/>
            <person name="Spatafora J.W."/>
            <person name="Berbee M.L."/>
        </authorList>
    </citation>
    <scope>NUCLEOTIDE SEQUENCE [LARGE SCALE GENOMIC DNA]</scope>
    <source>
        <strain evidence="2 3">NRRL 28638</strain>
    </source>
</reference>
<evidence type="ECO:0000259" key="1">
    <source>
        <dbReference type="Pfam" id="PF00485"/>
    </source>
</evidence>
<feature type="non-terminal residue" evidence="2">
    <location>
        <position position="170"/>
    </location>
</feature>
<dbReference type="Gene3D" id="3.40.50.300">
    <property type="entry name" value="P-loop containing nucleotide triphosphate hydrolases"/>
    <property type="match status" value="1"/>
</dbReference>
<dbReference type="GO" id="GO:0016787">
    <property type="term" value="F:hydrolase activity"/>
    <property type="evidence" value="ECO:0007669"/>
    <property type="project" value="UniProtKB-KW"/>
</dbReference>
<gene>
    <name evidence="2" type="ORF">CONCODRAFT_29743</name>
</gene>
<dbReference type="PANTHER" id="PTHR10285">
    <property type="entry name" value="URIDINE KINASE"/>
    <property type="match status" value="1"/>
</dbReference>